<dbReference type="GO" id="GO:0046942">
    <property type="term" value="P:carboxylic acid transport"/>
    <property type="evidence" value="ECO:0007669"/>
    <property type="project" value="UniProtKB-ARBA"/>
</dbReference>
<feature type="transmembrane region" description="Helical" evidence="13">
    <location>
        <begin position="6"/>
        <end position="25"/>
    </location>
</feature>
<evidence type="ECO:0000256" key="8">
    <source>
        <dbReference type="ARBA" id="ARBA00023053"/>
    </source>
</evidence>
<feature type="transmembrane region" description="Helical" evidence="13">
    <location>
        <begin position="402"/>
        <end position="424"/>
    </location>
</feature>
<dbReference type="GO" id="GO:0006814">
    <property type="term" value="P:sodium ion transport"/>
    <property type="evidence" value="ECO:0007669"/>
    <property type="project" value="UniProtKB-KW"/>
</dbReference>
<comment type="subcellular location">
    <subcellularLocation>
        <location evidence="1">Cell membrane</location>
        <topology evidence="1">Multi-pass membrane protein</topology>
    </subcellularLocation>
</comment>
<keyword evidence="9" id="KW-0406">Ion transport</keyword>
<reference evidence="14 15" key="1">
    <citation type="submission" date="2016-10" db="EMBL/GenBank/DDBJ databases">
        <authorList>
            <person name="Varghese N."/>
            <person name="Submissions S."/>
        </authorList>
    </citation>
    <scope>NUCLEOTIDE SEQUENCE [LARGE SCALE GENOMIC DNA]</scope>
    <source>
        <strain evidence="14 15">PL 12/M</strain>
    </source>
</reference>
<sequence length="643" mass="68979">MESYQIFLVLMAVYLLGLIGIGLYFTKKQKSVTDFWLAGRKISALGIGFSAASSWMTAGGILAVIGFYMLLGMGSIWGFVAPNILALLLIALLVGKIKHLPAITQPELLEQRFSSTIRGPVAIVIAIVMALFAVADIKGFSLVLNIFFGLEPIYAAAIVALAISVYVTLGGFSAVIWTDVVQFVMLATFSLIIAFVVVTAATSGTVDAPAMTTSDLFGDMPSGWWNPFSVGIPAVLIAIFAIIPGWITEQDPWQRIWAAKDEKSARIGMILGSFLIFLIFGVACTAIAIGLNHIYPEIPASFSEIGMGAMAAAEPALLVYIVSSLSPLAIGLCAVGLAAAAMSSADTFATSGGSCISRDIYQRYIKPDATMKQMMTINRISVLIIVALATVLSFYIDSIIDVIHIATFIASAAYFFPLMGGLYWKRATKQGALAGLIVGAVVQIALTTVDLANTPPFATAYLDTIHPVLSNHGVILGMVLSGVAFFGVSLATKPSDTVNLAPFFADEAEKLEKEAMIVDESDPEYKKLVKVIEKEVTGDRAIVKLNLEASATINWDRFVNELKNIHPSWVTPTGRDSVYRLTKADMLACVSLTRGDSEKEIWFAAEPMAADLDLSEKEFLIAFKQVAEAFANIGLLLTLPSDN</sequence>
<keyword evidence="15" id="KW-1185">Reference proteome</keyword>
<dbReference type="Proteomes" id="UP000199259">
    <property type="component" value="Unassembled WGS sequence"/>
</dbReference>
<feature type="transmembrane region" description="Helical" evidence="13">
    <location>
        <begin position="431"/>
        <end position="449"/>
    </location>
</feature>
<keyword evidence="5 13" id="KW-0812">Transmembrane</keyword>
<keyword evidence="10 13" id="KW-0472">Membrane</keyword>
<comment type="caution">
    <text evidence="14">The sequence shown here is derived from an EMBL/GenBank/DDBJ whole genome shotgun (WGS) entry which is preliminary data.</text>
</comment>
<gene>
    <name evidence="14" type="ORF">SAMN04488589_2390</name>
</gene>
<evidence type="ECO:0000256" key="7">
    <source>
        <dbReference type="ARBA" id="ARBA00022989"/>
    </source>
</evidence>
<dbReference type="InterPro" id="IPR018212">
    <property type="entry name" value="Na/solute_symporter_CS"/>
</dbReference>
<keyword evidence="8" id="KW-0915">Sodium</keyword>
<dbReference type="Gene3D" id="1.20.1730.10">
    <property type="entry name" value="Sodium/glucose cotransporter"/>
    <property type="match status" value="1"/>
</dbReference>
<keyword evidence="3" id="KW-0813">Transport</keyword>
<feature type="transmembrane region" description="Helical" evidence="13">
    <location>
        <begin position="315"/>
        <end position="341"/>
    </location>
</feature>
<evidence type="ECO:0000256" key="1">
    <source>
        <dbReference type="ARBA" id="ARBA00004651"/>
    </source>
</evidence>
<feature type="transmembrane region" description="Helical" evidence="13">
    <location>
        <begin position="224"/>
        <end position="247"/>
    </location>
</feature>
<protein>
    <submittedName>
        <fullName evidence="14">Solute:Na+ symporter, SSS family</fullName>
    </submittedName>
</protein>
<feature type="transmembrane region" description="Helical" evidence="13">
    <location>
        <begin position="183"/>
        <end position="204"/>
    </location>
</feature>
<name>A0A7Z7AYS3_9EURY</name>
<feature type="transmembrane region" description="Helical" evidence="13">
    <location>
        <begin position="376"/>
        <end position="396"/>
    </location>
</feature>
<evidence type="ECO:0000256" key="3">
    <source>
        <dbReference type="ARBA" id="ARBA00022448"/>
    </source>
</evidence>
<evidence type="ECO:0000256" key="4">
    <source>
        <dbReference type="ARBA" id="ARBA00022475"/>
    </source>
</evidence>
<feature type="transmembrane region" description="Helical" evidence="13">
    <location>
        <begin position="153"/>
        <end position="176"/>
    </location>
</feature>
<dbReference type="GO" id="GO:0015293">
    <property type="term" value="F:symporter activity"/>
    <property type="evidence" value="ECO:0007669"/>
    <property type="project" value="UniProtKB-KW"/>
</dbReference>
<feature type="transmembrane region" description="Helical" evidence="13">
    <location>
        <begin position="469"/>
        <end position="491"/>
    </location>
</feature>
<dbReference type="PROSITE" id="PS50283">
    <property type="entry name" value="NA_SOLUT_SYMP_3"/>
    <property type="match status" value="1"/>
</dbReference>
<keyword evidence="4" id="KW-1003">Cell membrane</keyword>
<dbReference type="PANTHER" id="PTHR48086:SF3">
    <property type="entry name" value="SODIUM_PROLINE SYMPORTER"/>
    <property type="match status" value="1"/>
</dbReference>
<dbReference type="PROSITE" id="PS00457">
    <property type="entry name" value="NA_SOLUT_SYMP_2"/>
    <property type="match status" value="1"/>
</dbReference>
<evidence type="ECO:0000256" key="13">
    <source>
        <dbReference type="SAM" id="Phobius"/>
    </source>
</evidence>
<dbReference type="InterPro" id="IPR050277">
    <property type="entry name" value="Sodium:Solute_Symporter"/>
</dbReference>
<dbReference type="PANTHER" id="PTHR48086">
    <property type="entry name" value="SODIUM/PROLINE SYMPORTER-RELATED"/>
    <property type="match status" value="1"/>
</dbReference>
<evidence type="ECO:0000256" key="5">
    <source>
        <dbReference type="ARBA" id="ARBA00022692"/>
    </source>
</evidence>
<keyword evidence="7 13" id="KW-1133">Transmembrane helix</keyword>
<dbReference type="OrthoDB" id="9779at2157"/>
<feature type="transmembrane region" description="Helical" evidence="13">
    <location>
        <begin position="45"/>
        <end position="70"/>
    </location>
</feature>
<dbReference type="GO" id="GO:0005886">
    <property type="term" value="C:plasma membrane"/>
    <property type="evidence" value="ECO:0007669"/>
    <property type="project" value="UniProtKB-SubCell"/>
</dbReference>
<dbReference type="CDD" id="cd10322">
    <property type="entry name" value="SLC5sbd"/>
    <property type="match status" value="1"/>
</dbReference>
<dbReference type="RefSeq" id="WP_091710680.1">
    <property type="nucleotide sequence ID" value="NZ_FNCA01000009.1"/>
</dbReference>
<evidence type="ECO:0000256" key="11">
    <source>
        <dbReference type="ARBA" id="ARBA00023201"/>
    </source>
</evidence>
<feature type="transmembrane region" description="Helical" evidence="13">
    <location>
        <begin position="76"/>
        <end position="95"/>
    </location>
</feature>
<evidence type="ECO:0000256" key="2">
    <source>
        <dbReference type="ARBA" id="ARBA00006434"/>
    </source>
</evidence>
<dbReference type="AlphaFoldDB" id="A0A7Z7AYS3"/>
<keyword evidence="11" id="KW-0739">Sodium transport</keyword>
<proteinExistence type="inferred from homology"/>
<evidence type="ECO:0000256" key="12">
    <source>
        <dbReference type="RuleBase" id="RU362091"/>
    </source>
</evidence>
<evidence type="ECO:0000256" key="6">
    <source>
        <dbReference type="ARBA" id="ARBA00022847"/>
    </source>
</evidence>
<evidence type="ECO:0000256" key="9">
    <source>
        <dbReference type="ARBA" id="ARBA00023065"/>
    </source>
</evidence>
<dbReference type="InterPro" id="IPR001734">
    <property type="entry name" value="Na/solute_symporter"/>
</dbReference>
<evidence type="ECO:0000256" key="10">
    <source>
        <dbReference type="ARBA" id="ARBA00023136"/>
    </source>
</evidence>
<dbReference type="Pfam" id="PF00474">
    <property type="entry name" value="SSF"/>
    <property type="match status" value="1"/>
</dbReference>
<feature type="transmembrane region" description="Helical" evidence="13">
    <location>
        <begin position="268"/>
        <end position="295"/>
    </location>
</feature>
<accession>A0A7Z7AYS3</accession>
<evidence type="ECO:0000313" key="15">
    <source>
        <dbReference type="Proteomes" id="UP000199259"/>
    </source>
</evidence>
<keyword evidence="6" id="KW-0769">Symport</keyword>
<comment type="similarity">
    <text evidence="2 12">Belongs to the sodium:solute symporter (SSF) (TC 2.A.21) family.</text>
</comment>
<evidence type="ECO:0000313" key="14">
    <source>
        <dbReference type="EMBL" id="SDG20073.1"/>
    </source>
</evidence>
<dbReference type="InterPro" id="IPR038377">
    <property type="entry name" value="Na/Glc_symporter_sf"/>
</dbReference>
<feature type="transmembrane region" description="Helical" evidence="13">
    <location>
        <begin position="121"/>
        <end position="147"/>
    </location>
</feature>
<organism evidence="14 15">
    <name type="scientific">Methanolobus vulcani</name>
    <dbReference type="NCBI Taxonomy" id="38026"/>
    <lineage>
        <taxon>Archaea</taxon>
        <taxon>Methanobacteriati</taxon>
        <taxon>Methanobacteriota</taxon>
        <taxon>Stenosarchaea group</taxon>
        <taxon>Methanomicrobia</taxon>
        <taxon>Methanosarcinales</taxon>
        <taxon>Methanosarcinaceae</taxon>
        <taxon>Methanolobus</taxon>
    </lineage>
</organism>
<dbReference type="EMBL" id="FNCA01000009">
    <property type="protein sequence ID" value="SDG20073.1"/>
    <property type="molecule type" value="Genomic_DNA"/>
</dbReference>